<dbReference type="GO" id="GO:0006935">
    <property type="term" value="P:chemotaxis"/>
    <property type="evidence" value="ECO:0007669"/>
    <property type="project" value="UniProtKB-KW"/>
</dbReference>
<keyword evidence="9 15" id="KW-0472">Membrane</keyword>
<keyword evidence="13 14" id="KW-0807">Transducer</keyword>
<dbReference type="Proteomes" id="UP000694393">
    <property type="component" value="Unplaced"/>
</dbReference>
<feature type="transmembrane region" description="Helical" evidence="15">
    <location>
        <begin position="112"/>
        <end position="131"/>
    </location>
</feature>
<name>A0A8C8RT23_9SAUR</name>
<dbReference type="InterPro" id="IPR017452">
    <property type="entry name" value="GPCR_Rhodpsn_7TM"/>
</dbReference>
<evidence type="ECO:0000313" key="18">
    <source>
        <dbReference type="Proteomes" id="UP000694393"/>
    </source>
</evidence>
<feature type="transmembrane region" description="Helical" evidence="15">
    <location>
        <begin position="297"/>
        <end position="317"/>
    </location>
</feature>
<dbReference type="GO" id="GO:0045028">
    <property type="term" value="F:G protein-coupled purinergic nucleotide receptor activity"/>
    <property type="evidence" value="ECO:0007669"/>
    <property type="project" value="TreeGrafter"/>
</dbReference>
<keyword evidence="8 14" id="KW-0297">G-protein coupled receptor</keyword>
<sequence>MSSKSGASTFSTLNVSASTSNNTTCQVDSEFRYTLFTIFYSFIFILGFIANCYVLWIFCQVYSWRKLNEIKIFMVNLTVADLLFLIVLPLWIVYYHHRGDWIMPQFLCNVAGYMFFVNTYCSIAFLAVITYNRFQAVTKPLTAAQFTTRRRGIFLSAAVWVVIVSSGMYYLTDNGLNWEPSDKGTFRRCYERYNVTDNTMPIFGIHLLIFIIFIFIFLFILVCNLFIIRTLLSKPVQLQKSAHVKQRAFWMVCIVLAVFIICFVPHHLIDLPWTLTVLEMWQKDNCVLRQQINDAHQVTLCLMGTNCVLDPIIYCFLTKKFRKHLSENFKSMKGSRKCSRQTTETAIECSVPINDLPINLMRNEYNPTAN</sequence>
<evidence type="ECO:0000256" key="3">
    <source>
        <dbReference type="ARBA" id="ARBA00016224"/>
    </source>
</evidence>
<feature type="transmembrane region" description="Helical" evidence="15">
    <location>
        <begin position="152"/>
        <end position="171"/>
    </location>
</feature>
<protein>
    <recommendedName>
        <fullName evidence="3">Platelet-activating factor receptor</fullName>
    </recommendedName>
</protein>
<dbReference type="InterPro" id="IPR002282">
    <property type="entry name" value="PAF_rcpt"/>
</dbReference>
<evidence type="ECO:0000256" key="5">
    <source>
        <dbReference type="ARBA" id="ARBA00022500"/>
    </source>
</evidence>
<evidence type="ECO:0000256" key="11">
    <source>
        <dbReference type="ARBA" id="ARBA00023170"/>
    </source>
</evidence>
<dbReference type="Gene3D" id="1.20.1070.10">
    <property type="entry name" value="Rhodopsin 7-helix transmembrane proteins"/>
    <property type="match status" value="1"/>
</dbReference>
<feature type="transmembrane region" description="Helical" evidence="15">
    <location>
        <begin position="33"/>
        <end position="58"/>
    </location>
</feature>
<dbReference type="PRINTS" id="PR01153">
    <property type="entry name" value="PAFRECEPTOR"/>
</dbReference>
<evidence type="ECO:0000256" key="2">
    <source>
        <dbReference type="ARBA" id="ARBA00011145"/>
    </source>
</evidence>
<keyword evidence="6 14" id="KW-0812">Transmembrane</keyword>
<evidence type="ECO:0000256" key="1">
    <source>
        <dbReference type="ARBA" id="ARBA00004651"/>
    </source>
</evidence>
<keyword evidence="18" id="KW-1185">Reference proteome</keyword>
<proteinExistence type="inferred from homology"/>
<evidence type="ECO:0000256" key="15">
    <source>
        <dbReference type="SAM" id="Phobius"/>
    </source>
</evidence>
<dbReference type="Pfam" id="PF00001">
    <property type="entry name" value="7tm_1"/>
    <property type="match status" value="1"/>
</dbReference>
<keyword evidence="12" id="KW-0325">Glycoprotein</keyword>
<dbReference type="Ensembl" id="ENSPCET00000010790.1">
    <property type="protein sequence ID" value="ENSPCEP00000010443.1"/>
    <property type="gene ID" value="ENSPCEG00000008291.1"/>
</dbReference>
<comment type="similarity">
    <text evidence="14">Belongs to the G-protein coupled receptor 1 family.</text>
</comment>
<keyword evidence="11 14" id="KW-0675">Receptor</keyword>
<evidence type="ECO:0000256" key="12">
    <source>
        <dbReference type="ARBA" id="ARBA00023180"/>
    </source>
</evidence>
<feature type="transmembrane region" description="Helical" evidence="15">
    <location>
        <begin position="248"/>
        <end position="269"/>
    </location>
</feature>
<reference evidence="17" key="1">
    <citation type="submission" date="2025-08" db="UniProtKB">
        <authorList>
            <consortium name="Ensembl"/>
        </authorList>
    </citation>
    <scope>IDENTIFICATION</scope>
</reference>
<feature type="transmembrane region" description="Helical" evidence="15">
    <location>
        <begin position="70"/>
        <end position="92"/>
    </location>
</feature>
<reference evidence="17" key="2">
    <citation type="submission" date="2025-09" db="UniProtKB">
        <authorList>
            <consortium name="Ensembl"/>
        </authorList>
    </citation>
    <scope>IDENTIFICATION</scope>
</reference>
<keyword evidence="7 15" id="KW-1133">Transmembrane helix</keyword>
<evidence type="ECO:0000259" key="16">
    <source>
        <dbReference type="PROSITE" id="PS50262"/>
    </source>
</evidence>
<evidence type="ECO:0000313" key="17">
    <source>
        <dbReference type="Ensembl" id="ENSPCEP00000010443.1"/>
    </source>
</evidence>
<dbReference type="PANTHER" id="PTHR24233:SF6">
    <property type="entry name" value="PLATELET-ACTIVATING FACTOR RECEPTOR"/>
    <property type="match status" value="1"/>
</dbReference>
<dbReference type="GO" id="GO:0005886">
    <property type="term" value="C:plasma membrane"/>
    <property type="evidence" value="ECO:0007669"/>
    <property type="project" value="UniProtKB-SubCell"/>
</dbReference>
<dbReference type="GO" id="GO:0004992">
    <property type="term" value="F:platelet activating factor receptor activity"/>
    <property type="evidence" value="ECO:0007669"/>
    <property type="project" value="InterPro"/>
</dbReference>
<keyword evidence="5" id="KW-0145">Chemotaxis</keyword>
<evidence type="ECO:0000256" key="10">
    <source>
        <dbReference type="ARBA" id="ARBA00023157"/>
    </source>
</evidence>
<evidence type="ECO:0000256" key="7">
    <source>
        <dbReference type="ARBA" id="ARBA00022989"/>
    </source>
</evidence>
<accession>A0A8C8RT23</accession>
<evidence type="ECO:0000256" key="4">
    <source>
        <dbReference type="ARBA" id="ARBA00022475"/>
    </source>
</evidence>
<evidence type="ECO:0000256" key="8">
    <source>
        <dbReference type="ARBA" id="ARBA00023040"/>
    </source>
</evidence>
<feature type="domain" description="G-protein coupled receptors family 1 profile" evidence="16">
    <location>
        <begin position="50"/>
        <end position="314"/>
    </location>
</feature>
<evidence type="ECO:0000256" key="14">
    <source>
        <dbReference type="RuleBase" id="RU000688"/>
    </source>
</evidence>
<keyword evidence="4" id="KW-1003">Cell membrane</keyword>
<dbReference type="PRINTS" id="PR00237">
    <property type="entry name" value="GPCRRHODOPSN"/>
</dbReference>
<dbReference type="InterPro" id="IPR000276">
    <property type="entry name" value="GPCR_Rhodpsn"/>
</dbReference>
<comment type="subcellular location">
    <subcellularLocation>
        <location evidence="1">Cell membrane</location>
        <topology evidence="1">Multi-pass membrane protein</topology>
    </subcellularLocation>
</comment>
<dbReference type="PROSITE" id="PS50262">
    <property type="entry name" value="G_PROTEIN_RECEP_F1_2"/>
    <property type="match status" value="1"/>
</dbReference>
<dbReference type="SUPFAM" id="SSF81321">
    <property type="entry name" value="Family A G protein-coupled receptor-like"/>
    <property type="match status" value="1"/>
</dbReference>
<evidence type="ECO:0000256" key="9">
    <source>
        <dbReference type="ARBA" id="ARBA00023136"/>
    </source>
</evidence>
<dbReference type="PANTHER" id="PTHR24233">
    <property type="entry name" value="P2Y PURINOCEPTOR-RELATED G-PROTEIN COUPLED RECEPTOR"/>
    <property type="match status" value="1"/>
</dbReference>
<dbReference type="FunFam" id="1.20.1070.10:FF:000204">
    <property type="entry name" value="platelet-activating factor receptor"/>
    <property type="match status" value="1"/>
</dbReference>
<organism evidence="17 18">
    <name type="scientific">Pelusios castaneus</name>
    <name type="common">West African mud turtle</name>
    <dbReference type="NCBI Taxonomy" id="367368"/>
    <lineage>
        <taxon>Eukaryota</taxon>
        <taxon>Metazoa</taxon>
        <taxon>Chordata</taxon>
        <taxon>Craniata</taxon>
        <taxon>Vertebrata</taxon>
        <taxon>Euteleostomi</taxon>
        <taxon>Archelosauria</taxon>
        <taxon>Testudinata</taxon>
        <taxon>Testudines</taxon>
        <taxon>Pleurodira</taxon>
        <taxon>Pelomedusidae</taxon>
        <taxon>Pelusios</taxon>
    </lineage>
</organism>
<dbReference type="AlphaFoldDB" id="A0A8C8RT23"/>
<evidence type="ECO:0000256" key="6">
    <source>
        <dbReference type="ARBA" id="ARBA00022692"/>
    </source>
</evidence>
<evidence type="ECO:0000256" key="13">
    <source>
        <dbReference type="ARBA" id="ARBA00023224"/>
    </source>
</evidence>
<keyword evidence="10" id="KW-1015">Disulfide bond</keyword>
<feature type="transmembrane region" description="Helical" evidence="15">
    <location>
        <begin position="202"/>
        <end position="227"/>
    </location>
</feature>
<dbReference type="PROSITE" id="PS00237">
    <property type="entry name" value="G_PROTEIN_RECEP_F1_1"/>
    <property type="match status" value="1"/>
</dbReference>
<comment type="subunit">
    <text evidence="2">Interacts with ARRB1.</text>
</comment>